<proteinExistence type="inferred from homology"/>
<dbReference type="GO" id="GO:0005975">
    <property type="term" value="P:carbohydrate metabolic process"/>
    <property type="evidence" value="ECO:0007669"/>
    <property type="project" value="InterPro"/>
</dbReference>
<gene>
    <name evidence="2" type="ORF">N7494_011135</name>
</gene>
<dbReference type="InterPro" id="IPR001360">
    <property type="entry name" value="Glyco_hydro_1"/>
</dbReference>
<reference evidence="2 3" key="1">
    <citation type="journal article" date="2023" name="IMA Fungus">
        <title>Comparative genomic study of the Penicillium genus elucidates a diverse pangenome and 15 lateral gene transfer events.</title>
        <authorList>
            <person name="Petersen C."/>
            <person name="Sorensen T."/>
            <person name="Nielsen M.R."/>
            <person name="Sondergaard T.E."/>
            <person name="Sorensen J.L."/>
            <person name="Fitzpatrick D.A."/>
            <person name="Frisvad J.C."/>
            <person name="Nielsen K.L."/>
        </authorList>
    </citation>
    <scope>NUCLEOTIDE SEQUENCE [LARGE SCALE GENOMIC DNA]</scope>
    <source>
        <strain evidence="2 3">IBT 35679</strain>
    </source>
</reference>
<keyword evidence="3" id="KW-1185">Reference proteome</keyword>
<dbReference type="Proteomes" id="UP001220324">
    <property type="component" value="Unassembled WGS sequence"/>
</dbReference>
<evidence type="ECO:0000256" key="1">
    <source>
        <dbReference type="RuleBase" id="RU003690"/>
    </source>
</evidence>
<name>A0AAD6CJC5_9EURO</name>
<dbReference type="InterPro" id="IPR017853">
    <property type="entry name" value="GH"/>
</dbReference>
<dbReference type="PANTHER" id="PTHR10353">
    <property type="entry name" value="GLYCOSYL HYDROLASE"/>
    <property type="match status" value="1"/>
</dbReference>
<comment type="caution">
    <text evidence="2">The sequence shown here is derived from an EMBL/GenBank/DDBJ whole genome shotgun (WGS) entry which is preliminary data.</text>
</comment>
<dbReference type="GO" id="GO:0008422">
    <property type="term" value="F:beta-glucosidase activity"/>
    <property type="evidence" value="ECO:0007669"/>
    <property type="project" value="TreeGrafter"/>
</dbReference>
<dbReference type="PANTHER" id="PTHR10353:SF53">
    <property type="entry name" value="BETA-1,4-GLUCOSIDASE (EUROFUNG)"/>
    <property type="match status" value="1"/>
</dbReference>
<sequence length="288" mass="32237">MGPGLTFETYNAMTVTLQAHAAVYDWYKTELKGVGQISMKFGNNLAVPLDPRESSHTSAALRYRDFEIGILGNPLFIGKQYPADVLNTPSLGLTALTQKQFSSFHGKIGFLAIDPYVAQYASPVKDMTAGLQNASDPLWPYCVVLTNVQANGWLMGDGSEAYPYIAPQYVRQQLGYLWNTFKPSAILVAEFGFPVFAESQKTVPAQQYVLERTLYYQGFLHEVLKAIHKDGVNVIGTVAWSFVDNNELGTYDSRYGMQSVNRTNGLLTRTFKRTIFDFVDFFRGHMTN</sequence>
<dbReference type="Pfam" id="PF00232">
    <property type="entry name" value="Glyco_hydro_1"/>
    <property type="match status" value="1"/>
</dbReference>
<dbReference type="AlphaFoldDB" id="A0AAD6CJC5"/>
<organism evidence="2 3">
    <name type="scientific">Penicillium frequentans</name>
    <dbReference type="NCBI Taxonomy" id="3151616"/>
    <lineage>
        <taxon>Eukaryota</taxon>
        <taxon>Fungi</taxon>
        <taxon>Dikarya</taxon>
        <taxon>Ascomycota</taxon>
        <taxon>Pezizomycotina</taxon>
        <taxon>Eurotiomycetes</taxon>
        <taxon>Eurotiomycetidae</taxon>
        <taxon>Eurotiales</taxon>
        <taxon>Aspergillaceae</taxon>
        <taxon>Penicillium</taxon>
    </lineage>
</organism>
<accession>A0AAD6CJC5</accession>
<dbReference type="SUPFAM" id="SSF51445">
    <property type="entry name" value="(Trans)glycosidases"/>
    <property type="match status" value="1"/>
</dbReference>
<dbReference type="Gene3D" id="3.20.20.80">
    <property type="entry name" value="Glycosidases"/>
    <property type="match status" value="1"/>
</dbReference>
<dbReference type="EMBL" id="JAQIZZ010000008">
    <property type="protein sequence ID" value="KAJ5524485.1"/>
    <property type="molecule type" value="Genomic_DNA"/>
</dbReference>
<evidence type="ECO:0000313" key="3">
    <source>
        <dbReference type="Proteomes" id="UP001220324"/>
    </source>
</evidence>
<evidence type="ECO:0000313" key="2">
    <source>
        <dbReference type="EMBL" id="KAJ5524485.1"/>
    </source>
</evidence>
<comment type="similarity">
    <text evidence="1">Belongs to the glycosyl hydrolase 1 family.</text>
</comment>
<protein>
    <submittedName>
        <fullName evidence="2">Beta-glucosidase</fullName>
    </submittedName>
</protein>